<feature type="binding site" evidence="15">
    <location>
        <position position="114"/>
    </location>
    <ligand>
        <name>Mg(2+)</name>
        <dbReference type="ChEBI" id="CHEBI:18420"/>
    </ligand>
</feature>
<dbReference type="FunFam" id="3.30.160.20:FF:000003">
    <property type="entry name" value="Ribonuclease 3"/>
    <property type="match status" value="1"/>
</dbReference>
<dbReference type="EC" id="3.1.26.3" evidence="15"/>
<comment type="caution">
    <text evidence="18">The sequence shown here is derived from an EMBL/GenBank/DDBJ whole genome shotgun (WGS) entry which is preliminary data.</text>
</comment>
<evidence type="ECO:0000313" key="18">
    <source>
        <dbReference type="EMBL" id="ENO87053.1"/>
    </source>
</evidence>
<gene>
    <name evidence="15 18" type="primary">rnc</name>
    <name evidence="18" type="ORF">C665_05920</name>
</gene>
<evidence type="ECO:0000256" key="10">
    <source>
        <dbReference type="ARBA" id="ARBA00022723"/>
    </source>
</evidence>
<dbReference type="SUPFAM" id="SSF69065">
    <property type="entry name" value="RNase III domain-like"/>
    <property type="match status" value="1"/>
</dbReference>
<dbReference type="InterPro" id="IPR014720">
    <property type="entry name" value="dsRBD_dom"/>
</dbReference>
<dbReference type="SUPFAM" id="SSF54768">
    <property type="entry name" value="dsRNA-binding domain-like"/>
    <property type="match status" value="1"/>
</dbReference>
<dbReference type="GO" id="GO:0005737">
    <property type="term" value="C:cytoplasm"/>
    <property type="evidence" value="ECO:0007669"/>
    <property type="project" value="UniProtKB-SubCell"/>
</dbReference>
<proteinExistence type="inferred from homology"/>
<dbReference type="GO" id="GO:0003725">
    <property type="term" value="F:double-stranded RNA binding"/>
    <property type="evidence" value="ECO:0007669"/>
    <property type="project" value="TreeGrafter"/>
</dbReference>
<feature type="active site" evidence="15">
    <location>
        <position position="114"/>
    </location>
</feature>
<evidence type="ECO:0000256" key="4">
    <source>
        <dbReference type="ARBA" id="ARBA00011738"/>
    </source>
</evidence>
<dbReference type="SMART" id="SM00535">
    <property type="entry name" value="RIBOc"/>
    <property type="match status" value="1"/>
</dbReference>
<evidence type="ECO:0000256" key="7">
    <source>
        <dbReference type="ARBA" id="ARBA00022664"/>
    </source>
</evidence>
<dbReference type="GO" id="GO:0046872">
    <property type="term" value="F:metal ion binding"/>
    <property type="evidence" value="ECO:0007669"/>
    <property type="project" value="UniProtKB-KW"/>
</dbReference>
<dbReference type="PROSITE" id="PS50142">
    <property type="entry name" value="RNASE_3_2"/>
    <property type="match status" value="1"/>
</dbReference>
<dbReference type="Pfam" id="PF14622">
    <property type="entry name" value="Ribonucleas_3_3"/>
    <property type="match status" value="1"/>
</dbReference>
<comment type="function">
    <text evidence="15">Digests double-stranded RNA. Involved in the processing of primary rRNA transcript to yield the immediate precursors to the large and small rRNAs (23S and 16S). Processes some mRNAs, and tRNAs when they are encoded in the rRNA operon. Processes pre-crRNA and tracrRNA of type II CRISPR loci if present in the organism.</text>
</comment>
<evidence type="ECO:0000256" key="15">
    <source>
        <dbReference type="HAMAP-Rule" id="MF_00104"/>
    </source>
</evidence>
<accession>N6YY28</accession>
<evidence type="ECO:0000259" key="16">
    <source>
        <dbReference type="PROSITE" id="PS50137"/>
    </source>
</evidence>
<keyword evidence="9 15" id="KW-0540">Nuclease</keyword>
<dbReference type="InterPro" id="IPR000999">
    <property type="entry name" value="RNase_III_dom"/>
</dbReference>
<comment type="cofactor">
    <cofactor evidence="15">
        <name>Mg(2+)</name>
        <dbReference type="ChEBI" id="CHEBI:18420"/>
    </cofactor>
</comment>
<dbReference type="PANTHER" id="PTHR11207">
    <property type="entry name" value="RIBONUCLEASE III"/>
    <property type="match status" value="1"/>
</dbReference>
<dbReference type="GO" id="GO:0010468">
    <property type="term" value="P:regulation of gene expression"/>
    <property type="evidence" value="ECO:0007669"/>
    <property type="project" value="TreeGrafter"/>
</dbReference>
<dbReference type="GO" id="GO:0006364">
    <property type="term" value="P:rRNA processing"/>
    <property type="evidence" value="ECO:0007669"/>
    <property type="project" value="UniProtKB-UniRule"/>
</dbReference>
<comment type="subcellular location">
    <subcellularLocation>
        <location evidence="2 15">Cytoplasm</location>
    </subcellularLocation>
</comment>
<comment type="subunit">
    <text evidence="4 15">Homodimer.</text>
</comment>
<dbReference type="RefSeq" id="WP_004302702.1">
    <property type="nucleotide sequence ID" value="NZ_AMXD01000023.1"/>
</dbReference>
<dbReference type="CDD" id="cd00593">
    <property type="entry name" value="RIBOc"/>
    <property type="match status" value="1"/>
</dbReference>
<keyword evidence="5 15" id="KW-0963">Cytoplasm</keyword>
<dbReference type="PANTHER" id="PTHR11207:SF0">
    <property type="entry name" value="RIBONUCLEASE 3"/>
    <property type="match status" value="1"/>
</dbReference>
<dbReference type="Gene3D" id="3.30.160.20">
    <property type="match status" value="1"/>
</dbReference>
<evidence type="ECO:0000256" key="12">
    <source>
        <dbReference type="ARBA" id="ARBA00022801"/>
    </source>
</evidence>
<comment type="similarity">
    <text evidence="3">Belongs to the ribonuclease III family.</text>
</comment>
<dbReference type="GO" id="GO:0019843">
    <property type="term" value="F:rRNA binding"/>
    <property type="evidence" value="ECO:0007669"/>
    <property type="project" value="UniProtKB-KW"/>
</dbReference>
<evidence type="ECO:0000256" key="3">
    <source>
        <dbReference type="ARBA" id="ARBA00010183"/>
    </source>
</evidence>
<evidence type="ECO:0000256" key="1">
    <source>
        <dbReference type="ARBA" id="ARBA00000109"/>
    </source>
</evidence>
<dbReference type="PROSITE" id="PS00517">
    <property type="entry name" value="RNASE_3_1"/>
    <property type="match status" value="1"/>
</dbReference>
<keyword evidence="6 15" id="KW-0698">rRNA processing</keyword>
<dbReference type="FunFam" id="1.10.1520.10:FF:000001">
    <property type="entry name" value="Ribonuclease 3"/>
    <property type="match status" value="1"/>
</dbReference>
<evidence type="ECO:0000256" key="11">
    <source>
        <dbReference type="ARBA" id="ARBA00022759"/>
    </source>
</evidence>
<dbReference type="HAMAP" id="MF_00104">
    <property type="entry name" value="RNase_III"/>
    <property type="match status" value="1"/>
</dbReference>
<dbReference type="GO" id="GO:0042802">
    <property type="term" value="F:identical protein binding"/>
    <property type="evidence" value="ECO:0007669"/>
    <property type="project" value="UniProtKB-ARBA"/>
</dbReference>
<dbReference type="Proteomes" id="UP000013042">
    <property type="component" value="Unassembled WGS sequence"/>
</dbReference>
<comment type="catalytic activity">
    <reaction evidence="1 15">
        <text>Endonucleolytic cleavage to 5'-phosphomonoester.</text>
        <dbReference type="EC" id="3.1.26.3"/>
    </reaction>
</comment>
<dbReference type="GO" id="GO:0006397">
    <property type="term" value="P:mRNA processing"/>
    <property type="evidence" value="ECO:0007669"/>
    <property type="project" value="UniProtKB-UniRule"/>
</dbReference>
<dbReference type="PROSITE" id="PS50137">
    <property type="entry name" value="DS_RBD"/>
    <property type="match status" value="1"/>
</dbReference>
<evidence type="ECO:0000256" key="6">
    <source>
        <dbReference type="ARBA" id="ARBA00022552"/>
    </source>
</evidence>
<keyword evidence="14 15" id="KW-0694">RNA-binding</keyword>
<feature type="binding site" evidence="15">
    <location>
        <position position="111"/>
    </location>
    <ligand>
        <name>Mg(2+)</name>
        <dbReference type="ChEBI" id="CHEBI:18420"/>
    </ligand>
</feature>
<feature type="domain" description="DRBM" evidence="16">
    <location>
        <begin position="152"/>
        <end position="222"/>
    </location>
</feature>
<name>N6YY28_THASP</name>
<evidence type="ECO:0000256" key="13">
    <source>
        <dbReference type="ARBA" id="ARBA00022842"/>
    </source>
</evidence>
<evidence type="ECO:0000256" key="9">
    <source>
        <dbReference type="ARBA" id="ARBA00022722"/>
    </source>
</evidence>
<dbReference type="NCBIfam" id="TIGR02191">
    <property type="entry name" value="RNaseIII"/>
    <property type="match status" value="1"/>
</dbReference>
<keyword evidence="12 15" id="KW-0378">Hydrolase</keyword>
<evidence type="ECO:0000256" key="2">
    <source>
        <dbReference type="ARBA" id="ARBA00004496"/>
    </source>
</evidence>
<reference evidence="18" key="1">
    <citation type="submission" date="2012-09" db="EMBL/GenBank/DDBJ databases">
        <title>Draft Genome Sequences of 6 Strains from Genus Thauera.</title>
        <authorList>
            <person name="Liu B."/>
            <person name="Shapleigh J.P."/>
            <person name="Frostegard A.H."/>
        </authorList>
    </citation>
    <scope>NUCLEOTIDE SEQUENCE [LARGE SCALE GENOMIC DNA]</scope>
    <source>
        <strain evidence="18">S2</strain>
    </source>
</reference>
<evidence type="ECO:0000256" key="8">
    <source>
        <dbReference type="ARBA" id="ARBA00022694"/>
    </source>
</evidence>
<dbReference type="EMBL" id="AMXD01000023">
    <property type="protein sequence ID" value="ENO87053.1"/>
    <property type="molecule type" value="Genomic_DNA"/>
</dbReference>
<feature type="active site" evidence="15">
    <location>
        <position position="42"/>
    </location>
</feature>
<organism evidence="18">
    <name type="scientific">Thauera aminoaromatica S2</name>
    <dbReference type="NCBI Taxonomy" id="1234381"/>
    <lineage>
        <taxon>Bacteria</taxon>
        <taxon>Pseudomonadati</taxon>
        <taxon>Pseudomonadota</taxon>
        <taxon>Betaproteobacteria</taxon>
        <taxon>Rhodocyclales</taxon>
        <taxon>Zoogloeaceae</taxon>
        <taxon>Thauera</taxon>
    </lineage>
</organism>
<dbReference type="GO" id="GO:0008033">
    <property type="term" value="P:tRNA processing"/>
    <property type="evidence" value="ECO:0007669"/>
    <property type="project" value="UniProtKB-KW"/>
</dbReference>
<sequence>MMPDRLQARLGHAFSDVRLLQEALTHRSFGQPNNERFEFLGDAVLDCVVSIALFGRFGELREGELSRVRASLVRQDTLHRLALELELGDCLRLGEGELKSGGSRRPSILADALEALFAAVYLDAGFEAAKGVIDRLYAPLIAEVDPCKPSKDPKTALQEWLQARRIPVPSYTMVEIVGEAHAQEFEVACEIPKLAVRTLGRGPSRRIAEQQSAELALAAVRKK</sequence>
<dbReference type="InterPro" id="IPR011907">
    <property type="entry name" value="RNase_III"/>
</dbReference>
<keyword evidence="10 15" id="KW-0479">Metal-binding</keyword>
<keyword evidence="13 15" id="KW-0460">Magnesium</keyword>
<dbReference type="CDD" id="cd10845">
    <property type="entry name" value="DSRM_RNAse_III_family"/>
    <property type="match status" value="1"/>
</dbReference>
<keyword evidence="8 15" id="KW-0819">tRNA processing</keyword>
<feature type="domain" description="RNase III" evidence="17">
    <location>
        <begin position="3"/>
        <end position="125"/>
    </location>
</feature>
<evidence type="ECO:0000256" key="5">
    <source>
        <dbReference type="ARBA" id="ARBA00022490"/>
    </source>
</evidence>
<keyword evidence="7 15" id="KW-0507">mRNA processing</keyword>
<dbReference type="Pfam" id="PF00035">
    <property type="entry name" value="dsrm"/>
    <property type="match status" value="1"/>
</dbReference>
<protein>
    <recommendedName>
        <fullName evidence="15">Ribonuclease 3</fullName>
        <ecNumber evidence="15">3.1.26.3</ecNumber>
    </recommendedName>
    <alternativeName>
        <fullName evidence="15">Ribonuclease III</fullName>
        <shortName evidence="15">RNase III</shortName>
    </alternativeName>
</protein>
<keyword evidence="15" id="KW-0699">rRNA-binding</keyword>
<dbReference type="GO" id="GO:0004525">
    <property type="term" value="F:ribonuclease III activity"/>
    <property type="evidence" value="ECO:0007669"/>
    <property type="project" value="UniProtKB-UniRule"/>
</dbReference>
<dbReference type="InterPro" id="IPR036389">
    <property type="entry name" value="RNase_III_sf"/>
</dbReference>
<dbReference type="AlphaFoldDB" id="N6YY28"/>
<dbReference type="Gene3D" id="1.10.1520.10">
    <property type="entry name" value="Ribonuclease III domain"/>
    <property type="match status" value="1"/>
</dbReference>
<dbReference type="SMART" id="SM00358">
    <property type="entry name" value="DSRM"/>
    <property type="match status" value="1"/>
</dbReference>
<evidence type="ECO:0000256" key="14">
    <source>
        <dbReference type="ARBA" id="ARBA00022884"/>
    </source>
</evidence>
<evidence type="ECO:0000259" key="17">
    <source>
        <dbReference type="PROSITE" id="PS50142"/>
    </source>
</evidence>
<feature type="binding site" evidence="15">
    <location>
        <position position="38"/>
    </location>
    <ligand>
        <name>Mg(2+)</name>
        <dbReference type="ChEBI" id="CHEBI:18420"/>
    </ligand>
</feature>
<keyword evidence="11 15" id="KW-0255">Endonuclease</keyword>